<dbReference type="EMBL" id="JACHWZ010000002">
    <property type="protein sequence ID" value="MBB3059913.1"/>
    <property type="molecule type" value="Genomic_DNA"/>
</dbReference>
<feature type="chain" id="PRO_5031428290" description="DUF547 domain-containing protein" evidence="1">
    <location>
        <begin position="20"/>
        <end position="272"/>
    </location>
</feature>
<dbReference type="PANTHER" id="PTHR46361">
    <property type="entry name" value="ELECTRON CARRIER/ PROTEIN DISULFIDE OXIDOREDUCTASE"/>
    <property type="match status" value="1"/>
</dbReference>
<organism evidence="3 4">
    <name type="scientific">Microbulbifer rhizosphaerae</name>
    <dbReference type="NCBI Taxonomy" id="1562603"/>
    <lineage>
        <taxon>Bacteria</taxon>
        <taxon>Pseudomonadati</taxon>
        <taxon>Pseudomonadota</taxon>
        <taxon>Gammaproteobacteria</taxon>
        <taxon>Cellvibrionales</taxon>
        <taxon>Microbulbiferaceae</taxon>
        <taxon>Microbulbifer</taxon>
    </lineage>
</organism>
<feature type="domain" description="DUF547" evidence="2">
    <location>
        <begin position="74"/>
        <end position="187"/>
    </location>
</feature>
<accession>A0A7W4W929</accession>
<protein>
    <recommendedName>
        <fullName evidence="2">DUF547 domain-containing protein</fullName>
    </recommendedName>
</protein>
<sequence>MWKFICFTVLAFFAFGTQAETFDHDDWNRLLQRHVVSLRDDHATAMDYAGIQRERAQLKGYLERMSAVEQEQFDRWPRREQLAFLINAYNAWTVELVLRGYPNIESIKDLGSLFRTPWNKAFVPLFGDELSLDDIEHKLIRGSGRYRDPRIHFAVNCASVGCPALRTEAYTGEQLEAQLEEQARLFLTDRVRNRLDGKVLKVSKIFKWYREDFERGWRGFWSLDDFWKKYAESLDLSPEDMRLLQSGVITVEYLDYDWRLNETPAKNLAQEH</sequence>
<dbReference type="AlphaFoldDB" id="A0A7W4W929"/>
<name>A0A7W4W929_9GAMM</name>
<dbReference type="RefSeq" id="WP_183456721.1">
    <property type="nucleotide sequence ID" value="NZ_JACHWZ010000002.1"/>
</dbReference>
<comment type="caution">
    <text evidence="3">The sequence shown here is derived from an EMBL/GenBank/DDBJ whole genome shotgun (WGS) entry which is preliminary data.</text>
</comment>
<proteinExistence type="predicted"/>
<evidence type="ECO:0000256" key="1">
    <source>
        <dbReference type="SAM" id="SignalP"/>
    </source>
</evidence>
<evidence type="ECO:0000313" key="3">
    <source>
        <dbReference type="EMBL" id="MBB3059913.1"/>
    </source>
</evidence>
<dbReference type="Pfam" id="PF04784">
    <property type="entry name" value="DUF547"/>
    <property type="match status" value="1"/>
</dbReference>
<evidence type="ECO:0000259" key="2">
    <source>
        <dbReference type="Pfam" id="PF04784"/>
    </source>
</evidence>
<evidence type="ECO:0000313" key="4">
    <source>
        <dbReference type="Proteomes" id="UP000535937"/>
    </source>
</evidence>
<dbReference type="Proteomes" id="UP000535937">
    <property type="component" value="Unassembled WGS sequence"/>
</dbReference>
<keyword evidence="1" id="KW-0732">Signal</keyword>
<dbReference type="PANTHER" id="PTHR46361:SF3">
    <property type="entry name" value="ELECTRON CARRIER_ PROTEIN DISULFIDE OXIDOREDUCTASE"/>
    <property type="match status" value="1"/>
</dbReference>
<gene>
    <name evidence="3" type="ORF">FHS09_000721</name>
</gene>
<dbReference type="InterPro" id="IPR006869">
    <property type="entry name" value="DUF547"/>
</dbReference>
<reference evidence="3 4" key="1">
    <citation type="submission" date="2020-08" db="EMBL/GenBank/DDBJ databases">
        <title>Genomic Encyclopedia of Type Strains, Phase III (KMG-III): the genomes of soil and plant-associated and newly described type strains.</title>
        <authorList>
            <person name="Whitman W."/>
        </authorList>
    </citation>
    <scope>NUCLEOTIDE SEQUENCE [LARGE SCALE GENOMIC DNA]</scope>
    <source>
        <strain evidence="3 4">CECT 8799</strain>
    </source>
</reference>
<feature type="signal peptide" evidence="1">
    <location>
        <begin position="1"/>
        <end position="19"/>
    </location>
</feature>
<keyword evidence="4" id="KW-1185">Reference proteome</keyword>